<feature type="region of interest" description="Disordered" evidence="10">
    <location>
        <begin position="77"/>
        <end position="137"/>
    </location>
</feature>
<name>A0A2S5B0B6_9BASI</name>
<dbReference type="PROSITE" id="PS50206">
    <property type="entry name" value="RHODANESE_3"/>
    <property type="match status" value="1"/>
</dbReference>
<feature type="compositionally biased region" description="Polar residues" evidence="10">
    <location>
        <begin position="294"/>
        <end position="303"/>
    </location>
</feature>
<evidence type="ECO:0000256" key="4">
    <source>
        <dbReference type="ARBA" id="ARBA00022776"/>
    </source>
</evidence>
<reference evidence="12 13" key="1">
    <citation type="journal article" date="2018" name="Front. Microbiol.">
        <title>Prospects for Fungal Bioremediation of Acidic Radioactive Waste Sites: Characterization and Genome Sequence of Rhodotorula taiwanensis MD1149.</title>
        <authorList>
            <person name="Tkavc R."/>
            <person name="Matrosova V.Y."/>
            <person name="Grichenko O.E."/>
            <person name="Gostincar C."/>
            <person name="Volpe R.P."/>
            <person name="Klimenkova P."/>
            <person name="Gaidamakova E.K."/>
            <person name="Zhou C.E."/>
            <person name="Stewart B.J."/>
            <person name="Lyman M.G."/>
            <person name="Malfatti S.A."/>
            <person name="Rubinfeld B."/>
            <person name="Courtot M."/>
            <person name="Singh J."/>
            <person name="Dalgard C.L."/>
            <person name="Hamilton T."/>
            <person name="Frey K.G."/>
            <person name="Gunde-Cimerman N."/>
            <person name="Dugan L."/>
            <person name="Daly M.J."/>
        </authorList>
    </citation>
    <scope>NUCLEOTIDE SEQUENCE [LARGE SCALE GENOMIC DNA]</scope>
    <source>
        <strain evidence="12 13">MD1149</strain>
    </source>
</reference>
<evidence type="ECO:0000259" key="11">
    <source>
        <dbReference type="PROSITE" id="PS50206"/>
    </source>
</evidence>
<dbReference type="GO" id="GO:0110032">
    <property type="term" value="P:positive regulation of G2/MI transition of meiotic cell cycle"/>
    <property type="evidence" value="ECO:0007669"/>
    <property type="project" value="TreeGrafter"/>
</dbReference>
<keyword evidence="7" id="KW-0131">Cell cycle</keyword>
<evidence type="ECO:0000256" key="7">
    <source>
        <dbReference type="ARBA" id="ARBA00023306"/>
    </source>
</evidence>
<feature type="compositionally biased region" description="Polar residues" evidence="10">
    <location>
        <begin position="216"/>
        <end position="226"/>
    </location>
</feature>
<feature type="region of interest" description="Disordered" evidence="10">
    <location>
        <begin position="210"/>
        <end position="229"/>
    </location>
</feature>
<evidence type="ECO:0000256" key="3">
    <source>
        <dbReference type="ARBA" id="ARBA00022618"/>
    </source>
</evidence>
<proteinExistence type="inferred from homology"/>
<dbReference type="PRINTS" id="PR00716">
    <property type="entry name" value="MPIPHPHTASE"/>
</dbReference>
<feature type="region of interest" description="Disordered" evidence="10">
    <location>
        <begin position="272"/>
        <end position="419"/>
    </location>
</feature>
<protein>
    <recommendedName>
        <fullName evidence="9">M-phase inducer phosphatase</fullName>
        <ecNumber evidence="2">3.1.3.48</ecNumber>
    </recommendedName>
</protein>
<feature type="compositionally biased region" description="Low complexity" evidence="10">
    <location>
        <begin position="321"/>
        <end position="335"/>
    </location>
</feature>
<dbReference type="FunFam" id="3.40.250.10:FF:000021">
    <property type="entry name" value="M-phase inducer phosphatase cdc-25.2"/>
    <property type="match status" value="1"/>
</dbReference>
<keyword evidence="6" id="KW-0904">Protein phosphatase</keyword>
<dbReference type="GO" id="GO:0005634">
    <property type="term" value="C:nucleus"/>
    <property type="evidence" value="ECO:0007669"/>
    <property type="project" value="TreeGrafter"/>
</dbReference>
<dbReference type="SMART" id="SM00450">
    <property type="entry name" value="RHOD"/>
    <property type="match status" value="1"/>
</dbReference>
<dbReference type="AlphaFoldDB" id="A0A2S5B0B6"/>
<dbReference type="Proteomes" id="UP000237144">
    <property type="component" value="Unassembled WGS sequence"/>
</dbReference>
<evidence type="ECO:0000256" key="9">
    <source>
        <dbReference type="ARBA" id="ARBA00067190"/>
    </source>
</evidence>
<evidence type="ECO:0000256" key="8">
    <source>
        <dbReference type="ARBA" id="ARBA00051722"/>
    </source>
</evidence>
<dbReference type="InterPro" id="IPR000751">
    <property type="entry name" value="MPI_Phosphatase"/>
</dbReference>
<comment type="similarity">
    <text evidence="1">Belongs to the MPI phosphatase family.</text>
</comment>
<evidence type="ECO:0000256" key="10">
    <source>
        <dbReference type="SAM" id="MobiDB-lite"/>
    </source>
</evidence>
<dbReference type="CDD" id="cd01530">
    <property type="entry name" value="Cdc25"/>
    <property type="match status" value="1"/>
</dbReference>
<feature type="compositionally biased region" description="Low complexity" evidence="10">
    <location>
        <begin position="363"/>
        <end position="378"/>
    </location>
</feature>
<evidence type="ECO:0000256" key="5">
    <source>
        <dbReference type="ARBA" id="ARBA00022801"/>
    </source>
</evidence>
<comment type="catalytic activity">
    <reaction evidence="8">
        <text>O-phospho-L-tyrosyl-[protein] + H2O = L-tyrosyl-[protein] + phosphate</text>
        <dbReference type="Rhea" id="RHEA:10684"/>
        <dbReference type="Rhea" id="RHEA-COMP:10136"/>
        <dbReference type="Rhea" id="RHEA-COMP:20101"/>
        <dbReference type="ChEBI" id="CHEBI:15377"/>
        <dbReference type="ChEBI" id="CHEBI:43474"/>
        <dbReference type="ChEBI" id="CHEBI:46858"/>
        <dbReference type="ChEBI" id="CHEBI:61978"/>
        <dbReference type="EC" id="3.1.3.48"/>
    </reaction>
</comment>
<dbReference type="EMBL" id="PJQD01000140">
    <property type="protein sequence ID" value="POY70228.1"/>
    <property type="molecule type" value="Genomic_DNA"/>
</dbReference>
<feature type="domain" description="Rhodanese" evidence="11">
    <location>
        <begin position="652"/>
        <end position="768"/>
    </location>
</feature>
<dbReference type="PANTHER" id="PTHR10828:SF17">
    <property type="entry name" value="PROTEIN-TYROSINE-PHOSPHATASE"/>
    <property type="match status" value="1"/>
</dbReference>
<feature type="compositionally biased region" description="Basic and acidic residues" evidence="10">
    <location>
        <begin position="391"/>
        <end position="402"/>
    </location>
</feature>
<dbReference type="EC" id="3.1.3.48" evidence="2"/>
<dbReference type="GO" id="GO:0004725">
    <property type="term" value="F:protein tyrosine phosphatase activity"/>
    <property type="evidence" value="ECO:0007669"/>
    <property type="project" value="UniProtKB-EC"/>
</dbReference>
<dbReference type="SUPFAM" id="SSF52821">
    <property type="entry name" value="Rhodanese/Cell cycle control phosphatase"/>
    <property type="match status" value="1"/>
</dbReference>
<organism evidence="12 13">
    <name type="scientific">Rhodotorula taiwanensis</name>
    <dbReference type="NCBI Taxonomy" id="741276"/>
    <lineage>
        <taxon>Eukaryota</taxon>
        <taxon>Fungi</taxon>
        <taxon>Dikarya</taxon>
        <taxon>Basidiomycota</taxon>
        <taxon>Pucciniomycotina</taxon>
        <taxon>Microbotryomycetes</taxon>
        <taxon>Sporidiobolales</taxon>
        <taxon>Sporidiobolaceae</taxon>
        <taxon>Rhodotorula</taxon>
    </lineage>
</organism>
<dbReference type="GO" id="GO:0051301">
    <property type="term" value="P:cell division"/>
    <property type="evidence" value="ECO:0007669"/>
    <property type="project" value="UniProtKB-KW"/>
</dbReference>
<dbReference type="PANTHER" id="PTHR10828">
    <property type="entry name" value="M-PHASE INDUCER PHOSPHATASE DUAL SPECIFICITY PHOSPHATASE CDC25"/>
    <property type="match status" value="1"/>
</dbReference>
<feature type="region of interest" description="Disordered" evidence="10">
    <location>
        <begin position="1"/>
        <end position="23"/>
    </location>
</feature>
<keyword evidence="13" id="KW-1185">Reference proteome</keyword>
<evidence type="ECO:0000256" key="2">
    <source>
        <dbReference type="ARBA" id="ARBA00013064"/>
    </source>
</evidence>
<dbReference type="GO" id="GO:0010971">
    <property type="term" value="P:positive regulation of G2/M transition of mitotic cell cycle"/>
    <property type="evidence" value="ECO:0007669"/>
    <property type="project" value="TreeGrafter"/>
</dbReference>
<dbReference type="Gene3D" id="3.40.250.10">
    <property type="entry name" value="Rhodanese-like domain"/>
    <property type="match status" value="1"/>
</dbReference>
<keyword evidence="3" id="KW-0132">Cell division</keyword>
<dbReference type="InterPro" id="IPR001763">
    <property type="entry name" value="Rhodanese-like_dom"/>
</dbReference>
<dbReference type="OrthoDB" id="26523at2759"/>
<dbReference type="GO" id="GO:0005737">
    <property type="term" value="C:cytoplasm"/>
    <property type="evidence" value="ECO:0007669"/>
    <property type="project" value="TreeGrafter"/>
</dbReference>
<dbReference type="Pfam" id="PF00581">
    <property type="entry name" value="Rhodanese"/>
    <property type="match status" value="1"/>
</dbReference>
<gene>
    <name evidence="12" type="ORF">BMF94_6812</name>
</gene>
<evidence type="ECO:0000313" key="12">
    <source>
        <dbReference type="EMBL" id="POY70228.1"/>
    </source>
</evidence>
<sequence>MLSSSPRPDGLSQRLSRGVFDGGLQVPSSPTLAYQDGEISPSFDASFASSMRVGPLYLSYCDSRADLRIWRYDRSISSNERQQQPTPLPAHLRSRKCSAQSSPVVAMDISPAPEPVAGPSGSASHSRPIRAPAPRPPLFARPHSQPVVLAPAALSDEQTGPAGDNGHPFLKSLFKAQKSAPPEQTAFAPIGPLSLRRSASPDLAASAASFDAMSSGKHTGPSSSRPALQHFATVPPSQAERLRPPFAKTAVQYRASGDGFDVASVDSVHALGGLGRPSPTGARARTAVSSTSSNNKQQRQTAPAGQLVPPVLAPVKRHSDPALPSLLSQDSDSSPFRMQVDGESPRPTLRSPIALRPGSQLRSVSDSAASPSGSSKVGHLNLGPDSSPSSDAERSGASDRLADMFGCSPGDNLSPIPPSRKRVLELENSPTPASASPTASILGALGGPTRRVFEKSATTANLPLRVRRQRSAVGLNARAPLVSYDSFGAPATAAVESFAIFNNAKRQATQAHDGKPAPVPPMLRPSRRSNSVADPSFLCSSSAGSTADANSSGASVPMALSARDLNIPLESPRTFGPRTSLSNIDGTYLCGKSAAKKAAVGLSPEAGSPIAGFRKQEAKGKALPCHGVQEDGLMRITPQTLHELQSGMYQDGIKEFLIIDCRFDYEFEGGHIKGAINLSELADIEARLLNGPAPPEPSTSESPSREGKTVLIFHCEFSAKRAPTSAKHLRNQDRLRNLAAYPNIHYPELYILKGGYEAFFKAFPERCIGGYVVMDNPDHIAKRSLNLNKFRDQKRQFNRASSFTFGQAQHASTLLRTAEATGALASTNGFARSRRPLSSQSFLKKPLEPAGFEFPVATQKKLGPPAASTSASLVVASTATLSITEEDHEGDSSFGTNGSSPGGPAGGSPCPPSSKMGMRPSLKLGSGGGALFSHRRGLERAATASVLTFSR</sequence>
<evidence type="ECO:0000256" key="1">
    <source>
        <dbReference type="ARBA" id="ARBA00011065"/>
    </source>
</evidence>
<dbReference type="InterPro" id="IPR036873">
    <property type="entry name" value="Rhodanese-like_dom_sf"/>
</dbReference>
<comment type="caution">
    <text evidence="12">The sequence shown here is derived from an EMBL/GenBank/DDBJ whole genome shotgun (WGS) entry which is preliminary data.</text>
</comment>
<evidence type="ECO:0000313" key="13">
    <source>
        <dbReference type="Proteomes" id="UP000237144"/>
    </source>
</evidence>
<accession>A0A2S5B0B6</accession>
<keyword evidence="5" id="KW-0378">Hydrolase</keyword>
<evidence type="ECO:0000256" key="6">
    <source>
        <dbReference type="ARBA" id="ARBA00022912"/>
    </source>
</evidence>
<dbReference type="GO" id="GO:0000086">
    <property type="term" value="P:G2/M transition of mitotic cell cycle"/>
    <property type="evidence" value="ECO:0007669"/>
    <property type="project" value="TreeGrafter"/>
</dbReference>
<keyword evidence="4" id="KW-0498">Mitosis</keyword>
<feature type="compositionally biased region" description="Low complexity" evidence="10">
    <location>
        <begin position="282"/>
        <end position="293"/>
    </location>
</feature>
<feature type="region of interest" description="Disordered" evidence="10">
    <location>
        <begin position="885"/>
        <end position="937"/>
    </location>
</feature>
<dbReference type="STRING" id="741276.A0A2S5B0B6"/>